<evidence type="ECO:0000313" key="11">
    <source>
        <dbReference type="Proteomes" id="UP000241769"/>
    </source>
</evidence>
<dbReference type="Pfam" id="PF01585">
    <property type="entry name" value="G-patch"/>
    <property type="match status" value="1"/>
</dbReference>
<evidence type="ECO:0000256" key="3">
    <source>
        <dbReference type="ARBA" id="ARBA00022603"/>
    </source>
</evidence>
<dbReference type="PANTHER" id="PTHR16121:SF2">
    <property type="entry name" value="CAP-SPECIFIC MRNA (NUCLEOSIDE-2'-O-)-METHYLTRANSFERASE 2"/>
    <property type="match status" value="1"/>
</dbReference>
<dbReference type="GO" id="GO:0003676">
    <property type="term" value="F:nucleic acid binding"/>
    <property type="evidence" value="ECO:0007669"/>
    <property type="project" value="UniProtKB-UniRule"/>
</dbReference>
<feature type="domain" description="G-patch" evidence="8">
    <location>
        <begin position="512"/>
        <end position="558"/>
    </location>
</feature>
<dbReference type="InterPro" id="IPR002877">
    <property type="entry name" value="RNA_MeTrfase_FtsJ_dom"/>
</dbReference>
<comment type="caution">
    <text evidence="10">The sequence shown here is derived from an EMBL/GenBank/DDBJ whole genome shotgun (WGS) entry which is preliminary data.</text>
</comment>
<dbReference type="EC" id="2.1.1.296" evidence="1"/>
<dbReference type="Gene3D" id="3.40.50.12760">
    <property type="match status" value="2"/>
</dbReference>
<protein>
    <recommendedName>
        <fullName evidence="2">Cap-specific mRNA (nucleoside-2'-O-)-methyltransferase 2</fullName>
        <ecNumber evidence="1">2.1.1.296</ecNumber>
    </recommendedName>
</protein>
<dbReference type="GO" id="GO:0005634">
    <property type="term" value="C:nucleus"/>
    <property type="evidence" value="ECO:0007669"/>
    <property type="project" value="UniProtKB-SubCell"/>
</dbReference>
<feature type="domain" description="Adrift-type SAM-dependent 2'-O-MTase" evidence="9">
    <location>
        <begin position="128"/>
        <end position="344"/>
    </location>
</feature>
<evidence type="ECO:0000256" key="1">
    <source>
        <dbReference type="ARBA" id="ARBA00012770"/>
    </source>
</evidence>
<dbReference type="InParanoid" id="A0A2P6N3I0"/>
<dbReference type="InterPro" id="IPR000467">
    <property type="entry name" value="G_patch_dom"/>
</dbReference>
<dbReference type="GO" id="GO:0006370">
    <property type="term" value="P:7-methylguanosine mRNA capping"/>
    <property type="evidence" value="ECO:0007669"/>
    <property type="project" value="UniProtKB-UniRule"/>
</dbReference>
<evidence type="ECO:0000256" key="5">
    <source>
        <dbReference type="ARBA" id="ARBA00022691"/>
    </source>
</evidence>
<dbReference type="AlphaFoldDB" id="A0A2P6N3I0"/>
<dbReference type="GO" id="GO:0032259">
    <property type="term" value="P:methylation"/>
    <property type="evidence" value="ECO:0007669"/>
    <property type="project" value="UniProtKB-KW"/>
</dbReference>
<accession>A0A2P6N3I0</accession>
<gene>
    <name evidence="10" type="ORF">PROFUN_13569</name>
</gene>
<dbReference type="SUPFAM" id="SSF53335">
    <property type="entry name" value="S-adenosyl-L-methionine-dependent methyltransferases"/>
    <property type="match status" value="1"/>
</dbReference>
<dbReference type="PANTHER" id="PTHR16121">
    <property type="entry name" value="CAP-SPECIFIC MRNA (NUCLEOSIDE-2'-O-)-METHYLTRANSFERASE 1-RELATED"/>
    <property type="match status" value="1"/>
</dbReference>
<feature type="compositionally biased region" description="Basic and acidic residues" evidence="7">
    <location>
        <begin position="456"/>
        <end position="496"/>
    </location>
</feature>
<keyword evidence="3" id="KW-0489">Methyltransferase</keyword>
<name>A0A2P6N3I0_9EUKA</name>
<dbReference type="Proteomes" id="UP000241769">
    <property type="component" value="Unassembled WGS sequence"/>
</dbReference>
<keyword evidence="11" id="KW-1185">Reference proteome</keyword>
<dbReference type="SMART" id="SM00443">
    <property type="entry name" value="G_patch"/>
    <property type="match status" value="1"/>
</dbReference>
<comment type="catalytic activity">
    <reaction evidence="6">
        <text>a 5'-end (N(7)-methyl 5'-triphosphoguanosine)-(2'-O-methyl-ribonucleoside)-(ribonucleotide) in mRNA + S-adenosyl-L-methionine = a 5'-end (N(7)-methyl 5'-triphosphoguanosine)-(2'-O-methyl-ribonucleoside)-(2'-O-methyl-ribonucleotide) in mRNA + S-adenosyl-L-homocysteine + H(+)</text>
        <dbReference type="Rhea" id="RHEA:67024"/>
        <dbReference type="Rhea" id="RHEA-COMP:17169"/>
        <dbReference type="Rhea" id="RHEA-COMP:17170"/>
        <dbReference type="ChEBI" id="CHEBI:15378"/>
        <dbReference type="ChEBI" id="CHEBI:57856"/>
        <dbReference type="ChEBI" id="CHEBI:59789"/>
        <dbReference type="ChEBI" id="CHEBI:167612"/>
        <dbReference type="ChEBI" id="CHEBI:167614"/>
        <dbReference type="EC" id="2.1.1.296"/>
    </reaction>
</comment>
<dbReference type="OrthoDB" id="429597at2759"/>
<dbReference type="EMBL" id="MDYQ01000220">
    <property type="protein sequence ID" value="PRP78494.1"/>
    <property type="molecule type" value="Genomic_DNA"/>
</dbReference>
<proteinExistence type="predicted"/>
<evidence type="ECO:0000313" key="10">
    <source>
        <dbReference type="EMBL" id="PRP78494.1"/>
    </source>
</evidence>
<evidence type="ECO:0000256" key="4">
    <source>
        <dbReference type="ARBA" id="ARBA00022679"/>
    </source>
</evidence>
<dbReference type="Pfam" id="PF01728">
    <property type="entry name" value="FtsJ"/>
    <property type="match status" value="1"/>
</dbReference>
<dbReference type="GO" id="GO:0004483">
    <property type="term" value="F:methyltransferase cap1 activity"/>
    <property type="evidence" value="ECO:0007669"/>
    <property type="project" value="UniProtKB-UniRule"/>
</dbReference>
<dbReference type="PROSITE" id="PS51614">
    <property type="entry name" value="SAM_MT_ADRIFT"/>
    <property type="match status" value="1"/>
</dbReference>
<evidence type="ECO:0000256" key="2">
    <source>
        <dbReference type="ARBA" id="ARBA00021134"/>
    </source>
</evidence>
<keyword evidence="4" id="KW-0808">Transferase</keyword>
<keyword evidence="5" id="KW-0949">S-adenosyl-L-methionine</keyword>
<evidence type="ECO:0000256" key="6">
    <source>
        <dbReference type="ARBA" id="ARBA00049477"/>
    </source>
</evidence>
<sequence length="912" mass="103698">MLLGIYRQTDHQGIIQGCETIDKEPVSNAWMNPEELDVLKRYISRPGKYIEKEFVFAPLSERPTLPSRERLFASTEYTIEELRDTKQSLAASKSSLDELDMNAWLSHSAFVSLTGFVVRELRNNFSPEMCTIAWTKMYEMLYAYQLCGVGTLKDINTLHVCEAPGGFICAVNHYLRKEHCDDRGVPPQWSWSGVSLNPYYEGNSTGAMIDDDRFIVHTIQHWNFGVDNTGNIMDQDNILKIWQDSKQKGGNTLVTGDGSVDCDWSPNEQESLVANLHYCEAVAALGSVAIGGNVVIKAFTLFEHSSLDLVYLFYCLFRKVIICKPATSKAANSEIYIVGKDFQGISQEYLDTLLSFVSSTGVPGKSLFYREDIPQAFVEQFIRCSKMMSRIQEAVLKRSMSLFHDFRDEKRYITPEKHRIARDFPRRFRIRDLRQEEHIISSLSLDGSRAYSQNHQSDKKNVGSLADRKRAREEMESNFKSGEAKEETPVKVEEEGKRGHSECSLCAAEVKHVSKAQKMMEAMGYTRGEGLGREGQGMKEAITQERRPDRAGIGIRGKTEAEVHIKEGVFSSSARNQNTKEPNTSSWLTVGKRYEKIMNPRFTFDRNLTASLYGLCNDRHLIDIINKPETLSSYSPPHMLANHLNVSMGELEAYHVESMFQLKEENLFNLGRTPFTWEMTKYFLLSKKRNGSGFGSSLDNYQSIEDSGEKGEAFTRGVLAQVKERDWSMVIADGRIGDTKLEPLPDEVSSQETLIEQTLTSLLLLKEGGDLFFKMASSHSRFSVALVWILSQLFGNVFFFRSPLSCPLSTDRILICRTFQQKESQWAESLLRSAQKKLNELKDDNVFNLLEIVPLPQMNQDFFAFMKSANDDLDGAQLSVLQSVKDGKKAPNLLEDEEWLKPIKEKFNKERS</sequence>
<dbReference type="InterPro" id="IPR050851">
    <property type="entry name" value="mRNA_Cap_2O-Ribose_MeTrfase"/>
</dbReference>
<reference evidence="10 11" key="1">
    <citation type="journal article" date="2018" name="Genome Biol. Evol.">
        <title>Multiple Roots of Fruiting Body Formation in Amoebozoa.</title>
        <authorList>
            <person name="Hillmann F."/>
            <person name="Forbes G."/>
            <person name="Novohradska S."/>
            <person name="Ferling I."/>
            <person name="Riege K."/>
            <person name="Groth M."/>
            <person name="Westermann M."/>
            <person name="Marz M."/>
            <person name="Spaller T."/>
            <person name="Winckler T."/>
            <person name="Schaap P."/>
            <person name="Glockner G."/>
        </authorList>
    </citation>
    <scope>NUCLEOTIDE SEQUENCE [LARGE SCALE GENOMIC DNA]</scope>
    <source>
        <strain evidence="10 11">Jena</strain>
    </source>
</reference>
<dbReference type="InterPro" id="IPR025807">
    <property type="entry name" value="Adrift-typ_MeTrfase"/>
</dbReference>
<dbReference type="InterPro" id="IPR029063">
    <property type="entry name" value="SAM-dependent_MTases_sf"/>
</dbReference>
<evidence type="ECO:0000259" key="9">
    <source>
        <dbReference type="PROSITE" id="PS51614"/>
    </source>
</evidence>
<dbReference type="GO" id="GO:0120550">
    <property type="term" value="F:methyltransferase cap2 activity"/>
    <property type="evidence" value="ECO:0007669"/>
    <property type="project" value="UniProtKB-EC"/>
</dbReference>
<evidence type="ECO:0000259" key="8">
    <source>
        <dbReference type="PROSITE" id="PS50174"/>
    </source>
</evidence>
<dbReference type="GO" id="GO:0005737">
    <property type="term" value="C:cytoplasm"/>
    <property type="evidence" value="ECO:0007669"/>
    <property type="project" value="TreeGrafter"/>
</dbReference>
<dbReference type="PROSITE" id="PS50174">
    <property type="entry name" value="G_PATCH"/>
    <property type="match status" value="1"/>
</dbReference>
<organism evidence="10 11">
    <name type="scientific">Planoprotostelium fungivorum</name>
    <dbReference type="NCBI Taxonomy" id="1890364"/>
    <lineage>
        <taxon>Eukaryota</taxon>
        <taxon>Amoebozoa</taxon>
        <taxon>Evosea</taxon>
        <taxon>Variosea</taxon>
        <taxon>Cavosteliida</taxon>
        <taxon>Cavosteliaceae</taxon>
        <taxon>Planoprotostelium</taxon>
    </lineage>
</organism>
<evidence type="ECO:0000256" key="7">
    <source>
        <dbReference type="SAM" id="MobiDB-lite"/>
    </source>
</evidence>
<dbReference type="GO" id="GO:0016556">
    <property type="term" value="P:mRNA modification"/>
    <property type="evidence" value="ECO:0007669"/>
    <property type="project" value="UniProtKB-UniRule"/>
</dbReference>
<feature type="region of interest" description="Disordered" evidence="7">
    <location>
        <begin position="447"/>
        <end position="496"/>
    </location>
</feature>